<dbReference type="GO" id="GO:0004930">
    <property type="term" value="F:G protein-coupled receptor activity"/>
    <property type="evidence" value="ECO:0007669"/>
    <property type="project" value="UniProtKB-KW"/>
</dbReference>
<protein>
    <recommendedName>
        <fullName evidence="8">G-protein coupled receptors family 1 profile domain-containing protein</fullName>
    </recommendedName>
</protein>
<proteinExistence type="predicted"/>
<keyword evidence="3" id="KW-0675">Receptor</keyword>
<dbReference type="AlphaFoldDB" id="A0A132A265"/>
<dbReference type="Proteomes" id="UP000616769">
    <property type="component" value="Unassembled WGS sequence"/>
</dbReference>
<evidence type="ECO:0000256" key="4">
    <source>
        <dbReference type="ARBA" id="ARBA00023180"/>
    </source>
</evidence>
<dbReference type="PANTHER" id="PTHR24248">
    <property type="entry name" value="ADRENERGIC RECEPTOR-RELATED G-PROTEIN COUPLED RECEPTOR"/>
    <property type="match status" value="1"/>
</dbReference>
<evidence type="ECO:0008006" key="8">
    <source>
        <dbReference type="Google" id="ProtNLM"/>
    </source>
</evidence>
<keyword evidence="2" id="KW-0297">G-protein coupled receptor</keyword>
<organism evidence="6 7">
    <name type="scientific">Sarcoptes scabiei</name>
    <name type="common">Itch mite</name>
    <name type="synonym">Acarus scabiei</name>
    <dbReference type="NCBI Taxonomy" id="52283"/>
    <lineage>
        <taxon>Eukaryota</taxon>
        <taxon>Metazoa</taxon>
        <taxon>Ecdysozoa</taxon>
        <taxon>Arthropoda</taxon>
        <taxon>Chelicerata</taxon>
        <taxon>Arachnida</taxon>
        <taxon>Acari</taxon>
        <taxon>Acariformes</taxon>
        <taxon>Sarcoptiformes</taxon>
        <taxon>Astigmata</taxon>
        <taxon>Psoroptidia</taxon>
        <taxon>Sarcoptoidea</taxon>
        <taxon>Sarcoptidae</taxon>
        <taxon>Sarcoptinae</taxon>
        <taxon>Sarcoptes</taxon>
    </lineage>
</organism>
<evidence type="ECO:0000313" key="6">
    <source>
        <dbReference type="EMBL" id="KPM05077.1"/>
    </source>
</evidence>
<dbReference type="Gene3D" id="1.20.1070.10">
    <property type="entry name" value="Rhodopsin 7-helix transmembrane proteins"/>
    <property type="match status" value="1"/>
</dbReference>
<comment type="caution">
    <text evidence="6">The sequence shown here is derived from an EMBL/GenBank/DDBJ whole genome shotgun (WGS) entry which is preliminary data.</text>
</comment>
<name>A0A132A265_SARSC</name>
<evidence type="ECO:0000256" key="1">
    <source>
        <dbReference type="ARBA" id="ARBA00004141"/>
    </source>
</evidence>
<gene>
    <name evidence="6" type="ORF">QR98_0035360</name>
</gene>
<dbReference type="SUPFAM" id="SSF81321">
    <property type="entry name" value="Family A G protein-coupled receptor-like"/>
    <property type="match status" value="1"/>
</dbReference>
<dbReference type="PANTHER" id="PTHR24248:SF174">
    <property type="entry name" value="TYRAMINE_OCTOPAMINE RECEPTOR"/>
    <property type="match status" value="1"/>
</dbReference>
<dbReference type="EMBL" id="JXLN01010077">
    <property type="protein sequence ID" value="KPM05077.1"/>
    <property type="molecule type" value="Genomic_DNA"/>
</dbReference>
<evidence type="ECO:0000313" key="7">
    <source>
        <dbReference type="Proteomes" id="UP000616769"/>
    </source>
</evidence>
<dbReference type="VEuPathDB" id="VectorBase:SSCA007455"/>
<accession>A0A132A265</accession>
<keyword evidence="4" id="KW-0325">Glycoprotein</keyword>
<dbReference type="OrthoDB" id="6432764at2759"/>
<dbReference type="GO" id="GO:0005886">
    <property type="term" value="C:plasma membrane"/>
    <property type="evidence" value="ECO:0007669"/>
    <property type="project" value="TreeGrafter"/>
</dbReference>
<evidence type="ECO:0000256" key="5">
    <source>
        <dbReference type="ARBA" id="ARBA00023224"/>
    </source>
</evidence>
<keyword evidence="5" id="KW-0807">Transducer</keyword>
<comment type="subcellular location">
    <subcellularLocation>
        <location evidence="1">Membrane</location>
        <topology evidence="1">Multi-pass membrane protein</topology>
    </subcellularLocation>
</comment>
<sequence>MYVITPFCESCYLSKETINYITWLGFFSCSQFRYINSSLNPLIYCGFNRDFRRAYQKIILCKKV</sequence>
<reference evidence="6 7" key="1">
    <citation type="journal article" date="2015" name="Parasit. Vectors">
        <title>Draft genome of the scabies mite.</title>
        <authorList>
            <person name="Rider S.D.Jr."/>
            <person name="Morgan M.S."/>
            <person name="Arlian L.G."/>
        </authorList>
    </citation>
    <scope>NUCLEOTIDE SEQUENCE [LARGE SCALE GENOMIC DNA]</scope>
    <source>
        <strain evidence="6">Arlian Lab</strain>
    </source>
</reference>
<evidence type="ECO:0000256" key="2">
    <source>
        <dbReference type="ARBA" id="ARBA00023040"/>
    </source>
</evidence>
<evidence type="ECO:0000256" key="3">
    <source>
        <dbReference type="ARBA" id="ARBA00023170"/>
    </source>
</evidence>